<feature type="region of interest" description="Disordered" evidence="1">
    <location>
        <begin position="461"/>
        <end position="515"/>
    </location>
</feature>
<gene>
    <name evidence="2" type="ORF">Baya_13327</name>
</gene>
<comment type="caution">
    <text evidence="2">The sequence shown here is derived from an EMBL/GenBank/DDBJ whole genome shotgun (WGS) entry which is preliminary data.</text>
</comment>
<reference evidence="2 3" key="1">
    <citation type="journal article" date="2019" name="Genome Biol. Evol.">
        <title>Whole-Genome Sequencing of the Giant Devil Catfish, Bagarius yarrelli.</title>
        <authorList>
            <person name="Jiang W."/>
            <person name="Lv Y."/>
            <person name="Cheng L."/>
            <person name="Yang K."/>
            <person name="Chao B."/>
            <person name="Wang X."/>
            <person name="Li Y."/>
            <person name="Pan X."/>
            <person name="You X."/>
            <person name="Zhang Y."/>
            <person name="Yang J."/>
            <person name="Li J."/>
            <person name="Zhang X."/>
            <person name="Liu S."/>
            <person name="Sun C."/>
            <person name="Yang J."/>
            <person name="Shi Q."/>
        </authorList>
    </citation>
    <scope>NUCLEOTIDE SEQUENCE [LARGE SCALE GENOMIC DNA]</scope>
    <source>
        <strain evidence="2">JWS20170419001</strain>
        <tissue evidence="2">Muscle</tissue>
    </source>
</reference>
<name>A0A556V5P8_BAGYA</name>
<proteinExistence type="predicted"/>
<evidence type="ECO:0000313" key="3">
    <source>
        <dbReference type="Proteomes" id="UP000319801"/>
    </source>
</evidence>
<feature type="compositionally biased region" description="Low complexity" evidence="1">
    <location>
        <begin position="499"/>
        <end position="515"/>
    </location>
</feature>
<feature type="compositionally biased region" description="Polar residues" evidence="1">
    <location>
        <begin position="317"/>
        <end position="329"/>
    </location>
</feature>
<dbReference type="OrthoDB" id="8960114at2759"/>
<sequence>MADTNSVSDTQVLLQSMLQRLRLQPKSENTHMQDEVQFGGTLIKQNGGVSGSPPQTPSMYKMDFSKDSRSIVTNGAGLLSPDSTGVPTSLSQEFAKGLDVYNSRLPSRPKQRALSFDYRSHRTVSGENREISTHADDGVTPKQTRQQKFSLINRSNSSVSSLQRPERLSSWTPISGQEESNIQNQGVEQKKWTQKVKERWKERHKISIKKDGRLEQTLSNSNISLISVQNALHGNSITTTFNEEVNVQHQPVISGSVEDVPSLLDHMSETLFSPGSFNLMEEIFTGQEWAKYLPSSTDSQSASSSITHDQEIGLKSSVGQSRQNDQNVLSRWDYREKTDTNVGITHQSPMNSEGFHTMDTSEHLLNHKKTLSFGQDSYNSQYRLSELEPNHLDLSGVPLGNKHLLQEQTSIYPNHQSNNSQPKVSAASSSEQNVNQSQMMEMNPNQHKSVHESLLVLDLSYPQPKDSTGMNKQVPPGRKRSHSTETDNSNEQWRWRNGSFSSISDPAPSLSPASSTSSLQYSIYQDSESYVATETVIKKRRVENTRHVRFADEVTIVPPLILSDDEGDAEDDEDYGQNGNMIHEEIHEGEKESPPQPNVPRWIEALRSKTKKPKLKFPRMRTKKYSFM</sequence>
<feature type="compositionally biased region" description="Low complexity" evidence="1">
    <location>
        <begin position="295"/>
        <end position="305"/>
    </location>
</feature>
<feature type="region of interest" description="Disordered" evidence="1">
    <location>
        <begin position="295"/>
        <end position="330"/>
    </location>
</feature>
<dbReference type="AlphaFoldDB" id="A0A556V5P8"/>
<organism evidence="2 3">
    <name type="scientific">Bagarius yarrelli</name>
    <name type="common">Goonch</name>
    <name type="synonym">Bagrus yarrelli</name>
    <dbReference type="NCBI Taxonomy" id="175774"/>
    <lineage>
        <taxon>Eukaryota</taxon>
        <taxon>Metazoa</taxon>
        <taxon>Chordata</taxon>
        <taxon>Craniata</taxon>
        <taxon>Vertebrata</taxon>
        <taxon>Euteleostomi</taxon>
        <taxon>Actinopterygii</taxon>
        <taxon>Neopterygii</taxon>
        <taxon>Teleostei</taxon>
        <taxon>Ostariophysi</taxon>
        <taxon>Siluriformes</taxon>
        <taxon>Sisoridae</taxon>
        <taxon>Sisorinae</taxon>
        <taxon>Bagarius</taxon>
    </lineage>
</organism>
<protein>
    <submittedName>
        <fullName evidence="2">Uncharacterized protein</fullName>
    </submittedName>
</protein>
<dbReference type="Proteomes" id="UP000319801">
    <property type="component" value="Unassembled WGS sequence"/>
</dbReference>
<feature type="region of interest" description="Disordered" evidence="1">
    <location>
        <begin position="413"/>
        <end position="437"/>
    </location>
</feature>
<evidence type="ECO:0000313" key="2">
    <source>
        <dbReference type="EMBL" id="TSV81497.1"/>
    </source>
</evidence>
<keyword evidence="3" id="KW-1185">Reference proteome</keyword>
<accession>A0A556V5P8</accession>
<dbReference type="EMBL" id="VCAZ01000128">
    <property type="protein sequence ID" value="TSV81497.1"/>
    <property type="molecule type" value="Genomic_DNA"/>
</dbReference>
<evidence type="ECO:0000256" key="1">
    <source>
        <dbReference type="SAM" id="MobiDB-lite"/>
    </source>
</evidence>